<dbReference type="InterPro" id="IPR016181">
    <property type="entry name" value="Acyl_CoA_acyltransferase"/>
</dbReference>
<organism evidence="2 3">
    <name type="scientific">Ferrimonas marina</name>
    <dbReference type="NCBI Taxonomy" id="299255"/>
    <lineage>
        <taxon>Bacteria</taxon>
        <taxon>Pseudomonadati</taxon>
        <taxon>Pseudomonadota</taxon>
        <taxon>Gammaproteobacteria</taxon>
        <taxon>Alteromonadales</taxon>
        <taxon>Ferrimonadaceae</taxon>
        <taxon>Ferrimonas</taxon>
    </lineage>
</organism>
<keyword evidence="2" id="KW-0808">Transferase</keyword>
<gene>
    <name evidence="2" type="ORF">SAMN02745129_1565</name>
</gene>
<dbReference type="STRING" id="299255.SAMN02745129_1565"/>
<dbReference type="PROSITE" id="PS51186">
    <property type="entry name" value="GNAT"/>
    <property type="match status" value="1"/>
</dbReference>
<dbReference type="RefSeq" id="WP_067657530.1">
    <property type="nucleotide sequence ID" value="NZ_FQXG01000002.1"/>
</dbReference>
<dbReference type="PANTHER" id="PTHR43451:SF1">
    <property type="entry name" value="ACETYLTRANSFERASE"/>
    <property type="match status" value="1"/>
</dbReference>
<dbReference type="InterPro" id="IPR052564">
    <property type="entry name" value="N-acetyltrans/Recomb-assoc"/>
</dbReference>
<feature type="domain" description="N-acetyltransferase" evidence="1">
    <location>
        <begin position="3"/>
        <end position="150"/>
    </location>
</feature>
<proteinExistence type="predicted"/>
<dbReference type="Pfam" id="PF13673">
    <property type="entry name" value="Acetyltransf_10"/>
    <property type="match status" value="1"/>
</dbReference>
<accession>A0A1M5RCF4</accession>
<evidence type="ECO:0000259" key="1">
    <source>
        <dbReference type="PROSITE" id="PS51186"/>
    </source>
</evidence>
<reference evidence="3" key="1">
    <citation type="submission" date="2016-11" db="EMBL/GenBank/DDBJ databases">
        <authorList>
            <person name="Varghese N."/>
            <person name="Submissions S."/>
        </authorList>
    </citation>
    <scope>NUCLEOTIDE SEQUENCE [LARGE SCALE GENOMIC DNA]</scope>
    <source>
        <strain evidence="3">DSM 16917</strain>
    </source>
</reference>
<dbReference type="InterPro" id="IPR000182">
    <property type="entry name" value="GNAT_dom"/>
</dbReference>
<dbReference type="PANTHER" id="PTHR43451">
    <property type="entry name" value="ACETYLTRANSFERASE (GNAT) FAMILY PROTEIN"/>
    <property type="match status" value="1"/>
</dbReference>
<keyword evidence="3" id="KW-1185">Reference proteome</keyword>
<dbReference type="Gene3D" id="3.40.630.30">
    <property type="match status" value="1"/>
</dbReference>
<protein>
    <submittedName>
        <fullName evidence="2">Acetyltransferase (GNAT) domain-containing protein</fullName>
    </submittedName>
</protein>
<name>A0A1M5RCF4_9GAMM</name>
<dbReference type="CDD" id="cd04301">
    <property type="entry name" value="NAT_SF"/>
    <property type="match status" value="1"/>
</dbReference>
<evidence type="ECO:0000313" key="3">
    <source>
        <dbReference type="Proteomes" id="UP000184268"/>
    </source>
</evidence>
<dbReference type="Proteomes" id="UP000184268">
    <property type="component" value="Unassembled WGS sequence"/>
</dbReference>
<evidence type="ECO:0000313" key="2">
    <source>
        <dbReference type="EMBL" id="SHH23858.1"/>
    </source>
</evidence>
<dbReference type="SUPFAM" id="SSF55729">
    <property type="entry name" value="Acyl-CoA N-acyltransferases (Nat)"/>
    <property type="match status" value="1"/>
</dbReference>
<sequence>MTVEINPVSGADLDAILELGERTNEAQVIPHLNAEGQDTMRAARRSDITSIADTQTYRALKATLGSKLVGYIAWREGNYVAQLYVCPQHQRLGIGRRLIEAVKAQTSSQSLELKASVNAIGFYRRCGFIKTDGEQVVKGIRYVPMVLKLEP</sequence>
<dbReference type="EMBL" id="FQXG01000002">
    <property type="protein sequence ID" value="SHH23858.1"/>
    <property type="molecule type" value="Genomic_DNA"/>
</dbReference>
<dbReference type="GO" id="GO:0016747">
    <property type="term" value="F:acyltransferase activity, transferring groups other than amino-acyl groups"/>
    <property type="evidence" value="ECO:0007669"/>
    <property type="project" value="InterPro"/>
</dbReference>
<dbReference type="AlphaFoldDB" id="A0A1M5RCF4"/>